<evidence type="ECO:0000256" key="1">
    <source>
        <dbReference type="SAM" id="MobiDB-lite"/>
    </source>
</evidence>
<feature type="compositionally biased region" description="Acidic residues" evidence="1">
    <location>
        <begin position="64"/>
        <end position="84"/>
    </location>
</feature>
<sequence>MRNRRIRLGAIAVLALALVAGVALWTDSVPFVRALFAQATQPANDHGGHEDHEEEGHEDHAGDDHDEEEEGHDDHAGDDDEERDEPSIRLSPEQMSRFGVTLATAKSGTLHRQIRLPGEIVVNADRTAHVVPT</sequence>
<comment type="caution">
    <text evidence="2">The sequence shown here is derived from an EMBL/GenBank/DDBJ whole genome shotgun (WGS) entry which is preliminary data.</text>
</comment>
<dbReference type="AlphaFoldDB" id="A0A0F8YNT3"/>
<evidence type="ECO:0008006" key="3">
    <source>
        <dbReference type="Google" id="ProtNLM"/>
    </source>
</evidence>
<feature type="compositionally biased region" description="Basic and acidic residues" evidence="1">
    <location>
        <begin position="46"/>
        <end position="63"/>
    </location>
</feature>
<accession>A0A0F8YNT3</accession>
<organism evidence="2">
    <name type="scientific">marine sediment metagenome</name>
    <dbReference type="NCBI Taxonomy" id="412755"/>
    <lineage>
        <taxon>unclassified sequences</taxon>
        <taxon>metagenomes</taxon>
        <taxon>ecological metagenomes</taxon>
    </lineage>
</organism>
<reference evidence="2" key="1">
    <citation type="journal article" date="2015" name="Nature">
        <title>Complex archaea that bridge the gap between prokaryotes and eukaryotes.</title>
        <authorList>
            <person name="Spang A."/>
            <person name="Saw J.H."/>
            <person name="Jorgensen S.L."/>
            <person name="Zaremba-Niedzwiedzka K."/>
            <person name="Martijn J."/>
            <person name="Lind A.E."/>
            <person name="van Eijk R."/>
            <person name="Schleper C."/>
            <person name="Guy L."/>
            <person name="Ettema T.J."/>
        </authorList>
    </citation>
    <scope>NUCLEOTIDE SEQUENCE</scope>
</reference>
<dbReference type="EMBL" id="LAZR01052407">
    <property type="protein sequence ID" value="KKK83032.1"/>
    <property type="molecule type" value="Genomic_DNA"/>
</dbReference>
<proteinExistence type="predicted"/>
<feature type="non-terminal residue" evidence="2">
    <location>
        <position position="133"/>
    </location>
</feature>
<gene>
    <name evidence="2" type="ORF">LCGC14_2797440</name>
</gene>
<protein>
    <recommendedName>
        <fullName evidence="3">Efflux transporter periplasmic adaptor subunit</fullName>
    </recommendedName>
</protein>
<feature type="region of interest" description="Disordered" evidence="1">
    <location>
        <begin position="41"/>
        <end position="99"/>
    </location>
</feature>
<name>A0A0F8YNT3_9ZZZZ</name>
<evidence type="ECO:0000313" key="2">
    <source>
        <dbReference type="EMBL" id="KKK83032.1"/>
    </source>
</evidence>